<evidence type="ECO:0000256" key="8">
    <source>
        <dbReference type="ARBA" id="ARBA00022776"/>
    </source>
</evidence>
<dbReference type="GO" id="GO:0007059">
    <property type="term" value="P:chromosome segregation"/>
    <property type="evidence" value="ECO:0007669"/>
    <property type="project" value="InterPro"/>
</dbReference>
<dbReference type="eggNOG" id="ENOG502S6SM">
    <property type="taxonomic scope" value="Eukaryota"/>
</dbReference>
<evidence type="ECO:0000256" key="12">
    <source>
        <dbReference type="ARBA" id="ARBA00023328"/>
    </source>
</evidence>
<dbReference type="GeneID" id="102353501"/>
<gene>
    <name evidence="15" type="primary">SKA2</name>
</gene>
<evidence type="ECO:0000313" key="16">
    <source>
        <dbReference type="Proteomes" id="UP000008672"/>
    </source>
</evidence>
<keyword evidence="5" id="KW-0963">Cytoplasm</keyword>
<evidence type="ECO:0000256" key="3">
    <source>
        <dbReference type="ARBA" id="ARBA00010684"/>
    </source>
</evidence>
<keyword evidence="6" id="KW-0132">Cell division</keyword>
<dbReference type="Bgee" id="ENSLACG00000005730">
    <property type="expression patterns" value="Expressed in chordate pharynx and 6 other cell types or tissues"/>
</dbReference>
<dbReference type="OMA" id="AMFQKAD"/>
<reference evidence="16" key="1">
    <citation type="submission" date="2011-08" db="EMBL/GenBank/DDBJ databases">
        <title>The draft genome of Latimeria chalumnae.</title>
        <authorList>
            <person name="Di Palma F."/>
            <person name="Alfoldi J."/>
            <person name="Johnson J."/>
            <person name="Berlin A."/>
            <person name="Gnerre S."/>
            <person name="Jaffe D."/>
            <person name="MacCallum I."/>
            <person name="Young S."/>
            <person name="Walker B.J."/>
            <person name="Lander E."/>
            <person name="Lindblad-Toh K."/>
        </authorList>
    </citation>
    <scope>NUCLEOTIDE SEQUENCE [LARGE SCALE GENOMIC DNA]</scope>
    <source>
        <strain evidence="16">Wild caught</strain>
    </source>
</reference>
<dbReference type="GO" id="GO:0000278">
    <property type="term" value="P:mitotic cell cycle"/>
    <property type="evidence" value="ECO:0007669"/>
    <property type="project" value="TreeGrafter"/>
</dbReference>
<protein>
    <recommendedName>
        <fullName evidence="13">Protein FAM33A</fullName>
    </recommendedName>
</protein>
<evidence type="ECO:0000256" key="9">
    <source>
        <dbReference type="ARBA" id="ARBA00022838"/>
    </source>
</evidence>
<keyword evidence="4" id="KW-0158">Chromosome</keyword>
<dbReference type="EMBL" id="AFYH01004160">
    <property type="status" value="NOT_ANNOTATED_CDS"/>
    <property type="molecule type" value="Genomic_DNA"/>
</dbReference>
<dbReference type="InterPro" id="IPR042091">
    <property type="entry name" value="Ska2_N"/>
</dbReference>
<dbReference type="Ensembl" id="ENSLACT00000026026.1">
    <property type="protein sequence ID" value="ENSLACP00000023120.1"/>
    <property type="gene ID" value="ENSLACG00000005730.2"/>
</dbReference>
<proteinExistence type="inferred from homology"/>
<dbReference type="Pfam" id="PF11362">
    <property type="entry name" value="DUF3161"/>
    <property type="match status" value="1"/>
</dbReference>
<evidence type="ECO:0000256" key="11">
    <source>
        <dbReference type="ARBA" id="ARBA00023306"/>
    </source>
</evidence>
<organism evidence="15 16">
    <name type="scientific">Latimeria chalumnae</name>
    <name type="common">Coelacanth</name>
    <dbReference type="NCBI Taxonomy" id="7897"/>
    <lineage>
        <taxon>Eukaryota</taxon>
        <taxon>Metazoa</taxon>
        <taxon>Chordata</taxon>
        <taxon>Craniata</taxon>
        <taxon>Vertebrata</taxon>
        <taxon>Euteleostomi</taxon>
        <taxon>Coelacanthiformes</taxon>
        <taxon>Coelacanthidae</taxon>
        <taxon>Latimeria</taxon>
    </lineage>
</organism>
<comment type="similarity">
    <text evidence="3">Belongs to the SKA2 family.</text>
</comment>
<dbReference type="Gene3D" id="6.10.250.1380">
    <property type="match status" value="1"/>
</dbReference>
<evidence type="ECO:0000256" key="2">
    <source>
        <dbReference type="ARBA" id="ARBA00004629"/>
    </source>
</evidence>
<name>M3XK64_LATCH</name>
<evidence type="ECO:0000256" key="4">
    <source>
        <dbReference type="ARBA" id="ARBA00022454"/>
    </source>
</evidence>
<keyword evidence="16" id="KW-1185">Reference proteome</keyword>
<evidence type="ECO:0000256" key="13">
    <source>
        <dbReference type="ARBA" id="ARBA00029651"/>
    </source>
</evidence>
<dbReference type="GO" id="GO:0008017">
    <property type="term" value="F:microtubule binding"/>
    <property type="evidence" value="ECO:0007669"/>
    <property type="project" value="InterPro"/>
</dbReference>
<keyword evidence="9" id="KW-0995">Kinetochore</keyword>
<dbReference type="HOGENOM" id="CLU_101834_0_0_1"/>
<evidence type="ECO:0000313" key="15">
    <source>
        <dbReference type="Ensembl" id="ENSLACP00000023120.1"/>
    </source>
</evidence>
<dbReference type="GeneTree" id="ENSGT00390000009588"/>
<dbReference type="AlphaFoldDB" id="M3XK64"/>
<dbReference type="CTD" id="348235"/>
<dbReference type="Proteomes" id="UP000008672">
    <property type="component" value="Unassembled WGS sequence"/>
</dbReference>
<dbReference type="STRING" id="7897.ENSLACP00000023120"/>
<feature type="domain" description="Ska2 N-terminal" evidence="14">
    <location>
        <begin position="24"/>
        <end position="137"/>
    </location>
</feature>
<dbReference type="Pfam" id="PF16740">
    <property type="entry name" value="SKA2"/>
    <property type="match status" value="1"/>
</dbReference>
<dbReference type="GO" id="GO:0000940">
    <property type="term" value="C:outer kinetochore"/>
    <property type="evidence" value="ECO:0007669"/>
    <property type="project" value="InterPro"/>
</dbReference>
<keyword evidence="8" id="KW-0498">Mitosis</keyword>
<sequence>MKITVTPDFLFTGLPEECKLFNMETAVNTLEAMFQKAESDLDYIEHKLEFEIVKSLSENATAKENPVKLLEQLSVMKSRHKALCTRMEKIAEEQKDSVESIRSLLTNTMKIVQQLQQQTDLEVVSLTEEEQTAAELVECHIPEAVVVNDALCVESSNQQKEALEPEFQPICDEMLTSVPRSIKSTVKLADLNVLYKQLFDHFIKNKNSAALSVMQMTKMNMKPTDAKLKTLKHLSIIELDKKGYVKICM</sequence>
<evidence type="ECO:0000259" key="14">
    <source>
        <dbReference type="Pfam" id="PF16740"/>
    </source>
</evidence>
<keyword evidence="7" id="KW-0493">Microtubule</keyword>
<dbReference type="RefSeq" id="XP_005986853.2">
    <property type="nucleotide sequence ID" value="XM_005986791.3"/>
</dbReference>
<accession>M3XK64</accession>
<comment type="subcellular location">
    <subcellularLocation>
        <location evidence="2">Chromosome</location>
        <location evidence="2">Centromere</location>
        <location evidence="2">Kinetochore</location>
    </subcellularLocation>
    <subcellularLocation>
        <location evidence="1">Cytoplasm</location>
        <location evidence="1">Cytoskeleton</location>
        <location evidence="1">Spindle</location>
    </subcellularLocation>
</comment>
<dbReference type="InterPro" id="IPR026762">
    <property type="entry name" value="Ska2"/>
</dbReference>
<reference evidence="15" key="2">
    <citation type="submission" date="2025-08" db="UniProtKB">
        <authorList>
            <consortium name="Ensembl"/>
        </authorList>
    </citation>
    <scope>IDENTIFICATION</scope>
</reference>
<dbReference type="GO" id="GO:0005876">
    <property type="term" value="C:spindle microtubule"/>
    <property type="evidence" value="ECO:0007669"/>
    <property type="project" value="InterPro"/>
</dbReference>
<keyword evidence="10" id="KW-0206">Cytoskeleton</keyword>
<dbReference type="PANTHER" id="PTHR32017:SF3">
    <property type="entry name" value="SPINDLE AND KINETOCHORE-ASSOCIATED PROTEIN 2"/>
    <property type="match status" value="1"/>
</dbReference>
<dbReference type="InParanoid" id="M3XK64"/>
<dbReference type="GO" id="GO:0051301">
    <property type="term" value="P:cell division"/>
    <property type="evidence" value="ECO:0007669"/>
    <property type="project" value="UniProtKB-KW"/>
</dbReference>
<reference evidence="15" key="3">
    <citation type="submission" date="2025-09" db="UniProtKB">
        <authorList>
            <consortium name="Ensembl"/>
        </authorList>
    </citation>
    <scope>IDENTIFICATION</scope>
</reference>
<evidence type="ECO:0000256" key="10">
    <source>
        <dbReference type="ARBA" id="ARBA00023212"/>
    </source>
</evidence>
<evidence type="ECO:0000256" key="5">
    <source>
        <dbReference type="ARBA" id="ARBA00022490"/>
    </source>
</evidence>
<evidence type="ECO:0000256" key="7">
    <source>
        <dbReference type="ARBA" id="ARBA00022701"/>
    </source>
</evidence>
<dbReference type="PANTHER" id="PTHR32017">
    <property type="entry name" value="SPINDLE AND KINETOCHORE-ASSOCIATED PROTEIN 2"/>
    <property type="match status" value="1"/>
</dbReference>
<keyword evidence="11" id="KW-0131">Cell cycle</keyword>
<keyword evidence="12" id="KW-0137">Centromere</keyword>
<evidence type="ECO:0000256" key="6">
    <source>
        <dbReference type="ARBA" id="ARBA00022618"/>
    </source>
</evidence>
<dbReference type="EMBL" id="AFYH01004159">
    <property type="status" value="NOT_ANNOTATED_CDS"/>
    <property type="molecule type" value="Genomic_DNA"/>
</dbReference>
<evidence type="ECO:0000256" key="1">
    <source>
        <dbReference type="ARBA" id="ARBA00004186"/>
    </source>
</evidence>
<dbReference type="OrthoDB" id="193920at2759"/>